<evidence type="ECO:0000313" key="3">
    <source>
        <dbReference type="Proteomes" id="UP001501257"/>
    </source>
</evidence>
<dbReference type="EMBL" id="BAABLK010000023">
    <property type="protein sequence ID" value="GAA5226888.1"/>
    <property type="molecule type" value="Genomic_DNA"/>
</dbReference>
<comment type="caution">
    <text evidence="2">The sequence shown here is derived from an EMBL/GenBank/DDBJ whole genome shotgun (WGS) entry which is preliminary data.</text>
</comment>
<dbReference type="NCBIfam" id="TIGR00778">
    <property type="entry name" value="ahpD_dom"/>
    <property type="match status" value="1"/>
</dbReference>
<protein>
    <submittedName>
        <fullName evidence="2">Carboxymuconolactone decarboxylase family protein</fullName>
    </submittedName>
</protein>
<dbReference type="PANTHER" id="PTHR34846">
    <property type="entry name" value="4-CARBOXYMUCONOLACTONE DECARBOXYLASE FAMILY PROTEIN (AFU_ORTHOLOGUE AFUA_6G11590)"/>
    <property type="match status" value="1"/>
</dbReference>
<feature type="domain" description="Carboxymuconolactone decarboxylase-like" evidence="1">
    <location>
        <begin position="12"/>
        <end position="95"/>
    </location>
</feature>
<sequence length="150" mass="16216">MDTRVNLSKSDPAAYAALLAMNEAASKSADAAGIDPKLRELLKVRASQINGCTYCLRMHTRDALALGETTDRLAVVSAWADSQYFSAVERAALALCESITMVSVDHVPHGVYTMARAVLSDEQISAVAWLSAAINMFNRIAIISRYPVKP</sequence>
<dbReference type="SUPFAM" id="SSF69118">
    <property type="entry name" value="AhpD-like"/>
    <property type="match status" value="1"/>
</dbReference>
<dbReference type="InterPro" id="IPR003779">
    <property type="entry name" value="CMD-like"/>
</dbReference>
<gene>
    <name evidence="2" type="ORF">GCM10025778_14210</name>
</gene>
<dbReference type="RefSeq" id="WP_210100875.1">
    <property type="nucleotide sequence ID" value="NZ_BAABLK010000023.1"/>
</dbReference>
<proteinExistence type="predicted"/>
<reference evidence="3" key="1">
    <citation type="journal article" date="2019" name="Int. J. Syst. Evol. Microbiol.">
        <title>The Global Catalogue of Microorganisms (GCM) 10K type strain sequencing project: providing services to taxonomists for standard genome sequencing and annotation.</title>
        <authorList>
            <consortium name="The Broad Institute Genomics Platform"/>
            <consortium name="The Broad Institute Genome Sequencing Center for Infectious Disease"/>
            <person name="Wu L."/>
            <person name="Ma J."/>
        </authorList>
    </citation>
    <scope>NUCLEOTIDE SEQUENCE [LARGE SCALE GENOMIC DNA]</scope>
    <source>
        <strain evidence="3">JCM 18952</strain>
    </source>
</reference>
<evidence type="ECO:0000313" key="2">
    <source>
        <dbReference type="EMBL" id="GAA5226888.1"/>
    </source>
</evidence>
<dbReference type="InterPro" id="IPR029032">
    <property type="entry name" value="AhpD-like"/>
</dbReference>
<dbReference type="InterPro" id="IPR004675">
    <property type="entry name" value="AhpD_core"/>
</dbReference>
<dbReference type="Gene3D" id="1.20.1290.10">
    <property type="entry name" value="AhpD-like"/>
    <property type="match status" value="1"/>
</dbReference>
<accession>A0ABP9TM99</accession>
<dbReference type="PANTHER" id="PTHR34846:SF10">
    <property type="entry name" value="CYTOPLASMIC PROTEIN"/>
    <property type="match status" value="1"/>
</dbReference>
<organism evidence="2 3">
    <name type="scientific">Paeniglutamicibacter antarcticus</name>
    <dbReference type="NCBI Taxonomy" id="494023"/>
    <lineage>
        <taxon>Bacteria</taxon>
        <taxon>Bacillati</taxon>
        <taxon>Actinomycetota</taxon>
        <taxon>Actinomycetes</taxon>
        <taxon>Micrococcales</taxon>
        <taxon>Micrococcaceae</taxon>
        <taxon>Paeniglutamicibacter</taxon>
    </lineage>
</organism>
<dbReference type="Proteomes" id="UP001501257">
    <property type="component" value="Unassembled WGS sequence"/>
</dbReference>
<name>A0ABP9TM99_9MICC</name>
<dbReference type="Pfam" id="PF02627">
    <property type="entry name" value="CMD"/>
    <property type="match status" value="1"/>
</dbReference>
<keyword evidence="3" id="KW-1185">Reference proteome</keyword>
<evidence type="ECO:0000259" key="1">
    <source>
        <dbReference type="Pfam" id="PF02627"/>
    </source>
</evidence>